<evidence type="ECO:0000259" key="1">
    <source>
        <dbReference type="PROSITE" id="PS51819"/>
    </source>
</evidence>
<evidence type="ECO:0000313" key="2">
    <source>
        <dbReference type="EMBL" id="GLV13222.1"/>
    </source>
</evidence>
<accession>A0A1H2R1E2</accession>
<name>A0A1H2R1E2_9BACL</name>
<dbReference type="RefSeq" id="WP_074691466.1">
    <property type="nucleotide sequence ID" value="NZ_BSRA01000004.1"/>
</dbReference>
<feature type="domain" description="VOC" evidence="1">
    <location>
        <begin position="6"/>
        <end position="125"/>
    </location>
</feature>
<dbReference type="PANTHER" id="PTHR39434">
    <property type="match status" value="1"/>
</dbReference>
<reference evidence="3" key="1">
    <citation type="submission" date="2016-10" db="EMBL/GenBank/DDBJ databases">
        <authorList>
            <person name="de Groot N.N."/>
        </authorList>
    </citation>
    <scope>NUCLEOTIDE SEQUENCE [LARGE SCALE GENOMIC DNA]</scope>
    <source>
        <strain evidence="3">DSM 12489</strain>
    </source>
</reference>
<dbReference type="SUPFAM" id="SSF54593">
    <property type="entry name" value="Glyoxalase/Bleomycin resistance protein/Dihydroxybiphenyl dioxygenase"/>
    <property type="match status" value="1"/>
</dbReference>
<dbReference type="InterPro" id="IPR029068">
    <property type="entry name" value="Glyas_Bleomycin-R_OHBP_Dase"/>
</dbReference>
<protein>
    <submittedName>
        <fullName evidence="2">Glyoxalase</fullName>
    </submittedName>
</protein>
<dbReference type="Proteomes" id="UP000182589">
    <property type="component" value="Unassembled WGS sequence"/>
</dbReference>
<organism evidence="3 4">
    <name type="scientific">Alicyclobacillus hesperidum</name>
    <dbReference type="NCBI Taxonomy" id="89784"/>
    <lineage>
        <taxon>Bacteria</taxon>
        <taxon>Bacillati</taxon>
        <taxon>Bacillota</taxon>
        <taxon>Bacilli</taxon>
        <taxon>Bacillales</taxon>
        <taxon>Alicyclobacillaceae</taxon>
        <taxon>Alicyclobacillus</taxon>
    </lineage>
</organism>
<reference evidence="4" key="2">
    <citation type="submission" date="2016-10" db="EMBL/GenBank/DDBJ databases">
        <authorList>
            <person name="Varghese N."/>
        </authorList>
    </citation>
    <scope>NUCLEOTIDE SEQUENCE [LARGE SCALE GENOMIC DNA]</scope>
    <source>
        <strain evidence="4">DSM 12489</strain>
    </source>
</reference>
<dbReference type="Pfam" id="PF00903">
    <property type="entry name" value="Glyoxalase"/>
    <property type="match status" value="1"/>
</dbReference>
<dbReference type="EMBL" id="FNOJ01000002">
    <property type="protein sequence ID" value="SDW13191.1"/>
    <property type="molecule type" value="Genomic_DNA"/>
</dbReference>
<dbReference type="AlphaFoldDB" id="A0A1H2R1E2"/>
<dbReference type="Gene3D" id="3.10.180.10">
    <property type="entry name" value="2,3-Dihydroxybiphenyl 1,2-Dioxygenase, domain 1"/>
    <property type="match status" value="1"/>
</dbReference>
<dbReference type="Proteomes" id="UP001157137">
    <property type="component" value="Unassembled WGS sequence"/>
</dbReference>
<evidence type="ECO:0000313" key="4">
    <source>
        <dbReference type="Proteomes" id="UP000182589"/>
    </source>
</evidence>
<dbReference type="PROSITE" id="PS51819">
    <property type="entry name" value="VOC"/>
    <property type="match status" value="1"/>
</dbReference>
<sequence>MRDPHNVFHLAIPARDLDETYDFYVTKLGCKLARRYADRITLDFFGDQVVCHLSDNFDRDVKMYPRHFGVTFRDKRQFDNLYKLAKQREIPFFQDLSRRFQGMIEEHEMFFLRDPSNNLLEFKYYYDERMMY</sequence>
<dbReference type="InterPro" id="IPR004360">
    <property type="entry name" value="Glyas_Fos-R_dOase_dom"/>
</dbReference>
<dbReference type="InterPro" id="IPR037523">
    <property type="entry name" value="VOC_core"/>
</dbReference>
<dbReference type="PANTHER" id="PTHR39434:SF1">
    <property type="entry name" value="VOC DOMAIN-CONTAINING PROTEIN"/>
    <property type="match status" value="1"/>
</dbReference>
<reference evidence="2" key="3">
    <citation type="submission" date="2023-02" db="EMBL/GenBank/DDBJ databases">
        <title>Proposal of a novel subspecies: Alicyclobacillus hesperidum subspecies aegle.</title>
        <authorList>
            <person name="Goto K."/>
            <person name="Fujii T."/>
            <person name="Yasui K."/>
            <person name="Mochida K."/>
            <person name="Kato-Tanaka Y."/>
            <person name="Morohoshi S."/>
            <person name="An S.Y."/>
            <person name="Kasai H."/>
            <person name="Yokota A."/>
        </authorList>
    </citation>
    <scope>NUCLEOTIDE SEQUENCE</scope>
    <source>
        <strain evidence="2">DSM 12766</strain>
    </source>
</reference>
<evidence type="ECO:0000313" key="3">
    <source>
        <dbReference type="EMBL" id="SDW13191.1"/>
    </source>
</evidence>
<dbReference type="EMBL" id="BSRA01000004">
    <property type="protein sequence ID" value="GLV13222.1"/>
    <property type="molecule type" value="Genomic_DNA"/>
</dbReference>
<proteinExistence type="predicted"/>
<gene>
    <name evidence="2" type="ORF">Heshes_09060</name>
    <name evidence="3" type="ORF">SAMN04489725_102125</name>
</gene>
<keyword evidence="4" id="KW-1185">Reference proteome</keyword>